<evidence type="ECO:0000313" key="1">
    <source>
        <dbReference type="EMBL" id="MBW86809.1"/>
    </source>
</evidence>
<dbReference type="EMBL" id="GGEC01006326">
    <property type="protein sequence ID" value="MBW86809.1"/>
    <property type="molecule type" value="Transcribed_RNA"/>
</dbReference>
<proteinExistence type="predicted"/>
<protein>
    <submittedName>
        <fullName evidence="1">Uncharacterized protein</fullName>
    </submittedName>
</protein>
<reference evidence="1" key="1">
    <citation type="submission" date="2018-02" db="EMBL/GenBank/DDBJ databases">
        <title>Rhizophora mucronata_Transcriptome.</title>
        <authorList>
            <person name="Meera S.P."/>
            <person name="Sreeshan A."/>
            <person name="Augustine A."/>
        </authorList>
    </citation>
    <scope>NUCLEOTIDE SEQUENCE</scope>
    <source>
        <tissue evidence="1">Leaf</tissue>
    </source>
</reference>
<sequence>MLCYQSVFRECSDWRHVSAWRCLQLALN</sequence>
<dbReference type="AlphaFoldDB" id="A0A2P2J011"/>
<organism evidence="1">
    <name type="scientific">Rhizophora mucronata</name>
    <name type="common">Asiatic mangrove</name>
    <dbReference type="NCBI Taxonomy" id="61149"/>
    <lineage>
        <taxon>Eukaryota</taxon>
        <taxon>Viridiplantae</taxon>
        <taxon>Streptophyta</taxon>
        <taxon>Embryophyta</taxon>
        <taxon>Tracheophyta</taxon>
        <taxon>Spermatophyta</taxon>
        <taxon>Magnoliopsida</taxon>
        <taxon>eudicotyledons</taxon>
        <taxon>Gunneridae</taxon>
        <taxon>Pentapetalae</taxon>
        <taxon>rosids</taxon>
        <taxon>fabids</taxon>
        <taxon>Malpighiales</taxon>
        <taxon>Rhizophoraceae</taxon>
        <taxon>Rhizophora</taxon>
    </lineage>
</organism>
<accession>A0A2P2J011</accession>
<name>A0A2P2J011_RHIMU</name>